<dbReference type="AlphaFoldDB" id="A0A834J624"/>
<proteinExistence type="inferred from homology"/>
<feature type="transmembrane region" description="Helical" evidence="7">
    <location>
        <begin position="168"/>
        <end position="186"/>
    </location>
</feature>
<evidence type="ECO:0000256" key="1">
    <source>
        <dbReference type="ARBA" id="ARBA00004141"/>
    </source>
</evidence>
<keyword evidence="2 7" id="KW-0808">Transferase</keyword>
<evidence type="ECO:0000256" key="3">
    <source>
        <dbReference type="ARBA" id="ARBA00022692"/>
    </source>
</evidence>
<dbReference type="InterPro" id="IPR039859">
    <property type="entry name" value="PFA4/ZDH16/20/ERF2-like"/>
</dbReference>
<dbReference type="EMBL" id="JACSDZ010000020">
    <property type="protein sequence ID" value="KAF7382494.1"/>
    <property type="molecule type" value="Genomic_DNA"/>
</dbReference>
<comment type="caution">
    <text evidence="9">The sequence shown here is derived from an EMBL/GenBank/DDBJ whole genome shotgun (WGS) entry which is preliminary data.</text>
</comment>
<dbReference type="PANTHER" id="PTHR12246">
    <property type="entry name" value="PALMITOYLTRANSFERASE ZDHHC16"/>
    <property type="match status" value="1"/>
</dbReference>
<evidence type="ECO:0000313" key="10">
    <source>
        <dbReference type="Proteomes" id="UP000617340"/>
    </source>
</evidence>
<evidence type="ECO:0000256" key="6">
    <source>
        <dbReference type="ARBA" id="ARBA00023315"/>
    </source>
</evidence>
<feature type="transmembrane region" description="Helical" evidence="7">
    <location>
        <begin position="193"/>
        <end position="216"/>
    </location>
</feature>
<evidence type="ECO:0000256" key="4">
    <source>
        <dbReference type="ARBA" id="ARBA00022989"/>
    </source>
</evidence>
<evidence type="ECO:0000256" key="5">
    <source>
        <dbReference type="ARBA" id="ARBA00023136"/>
    </source>
</evidence>
<name>A0A834J624_VESGE</name>
<evidence type="ECO:0000256" key="2">
    <source>
        <dbReference type="ARBA" id="ARBA00022679"/>
    </source>
</evidence>
<feature type="transmembrane region" description="Helical" evidence="7">
    <location>
        <begin position="141"/>
        <end position="162"/>
    </location>
</feature>
<evidence type="ECO:0000259" key="8">
    <source>
        <dbReference type="Pfam" id="PF01529"/>
    </source>
</evidence>
<dbReference type="Proteomes" id="UP000617340">
    <property type="component" value="Unassembled WGS sequence"/>
</dbReference>
<comment type="similarity">
    <text evidence="7">Belongs to the DHHC palmitoyltransferase family.</text>
</comment>
<dbReference type="Pfam" id="PF01529">
    <property type="entry name" value="DHHC"/>
    <property type="match status" value="1"/>
</dbReference>
<reference evidence="9" key="1">
    <citation type="journal article" date="2020" name="G3 (Bethesda)">
        <title>High-Quality Assemblies for Three Invasive Social Wasps from the &lt;i&gt;Vespula&lt;/i&gt; Genus.</title>
        <authorList>
            <person name="Harrop T.W.R."/>
            <person name="Guhlin J."/>
            <person name="McLaughlin G.M."/>
            <person name="Permina E."/>
            <person name="Stockwell P."/>
            <person name="Gilligan J."/>
            <person name="Le Lec M.F."/>
            <person name="Gruber M.A.M."/>
            <person name="Quinn O."/>
            <person name="Lovegrove M."/>
            <person name="Duncan E.J."/>
            <person name="Remnant E.J."/>
            <person name="Van Eeckhoven J."/>
            <person name="Graham B."/>
            <person name="Knapp R.A."/>
            <person name="Langford K.W."/>
            <person name="Kronenberg Z."/>
            <person name="Press M.O."/>
            <person name="Eacker S.M."/>
            <person name="Wilson-Rankin E.E."/>
            <person name="Purcell J."/>
            <person name="Lester P.J."/>
            <person name="Dearden P.K."/>
        </authorList>
    </citation>
    <scope>NUCLEOTIDE SEQUENCE</scope>
    <source>
        <strain evidence="9">Linc-1</strain>
    </source>
</reference>
<accession>A0A834J624</accession>
<gene>
    <name evidence="9" type="ORF">HZH68_015413</name>
</gene>
<feature type="transmembrane region" description="Helical" evidence="7">
    <location>
        <begin position="12"/>
        <end position="31"/>
    </location>
</feature>
<feature type="transmembrane region" description="Helical" evidence="7">
    <location>
        <begin position="46"/>
        <end position="68"/>
    </location>
</feature>
<keyword evidence="10" id="KW-1185">Reference proteome</keyword>
<feature type="domain" description="Palmitoyltransferase DHHC" evidence="8">
    <location>
        <begin position="91"/>
        <end position="223"/>
    </location>
</feature>
<dbReference type="GO" id="GO:0016020">
    <property type="term" value="C:membrane"/>
    <property type="evidence" value="ECO:0007669"/>
    <property type="project" value="UniProtKB-SubCell"/>
</dbReference>
<keyword evidence="5 7" id="KW-0472">Membrane</keyword>
<evidence type="ECO:0000256" key="7">
    <source>
        <dbReference type="RuleBase" id="RU079119"/>
    </source>
</evidence>
<keyword evidence="3 7" id="KW-0812">Transmembrane</keyword>
<keyword evidence="4 7" id="KW-1133">Transmembrane helix</keyword>
<evidence type="ECO:0000313" key="9">
    <source>
        <dbReference type="EMBL" id="KAF7382494.1"/>
    </source>
</evidence>
<dbReference type="InterPro" id="IPR001594">
    <property type="entry name" value="Palmitoyltrfase_DHHC"/>
</dbReference>
<keyword evidence="6 7" id="KW-0012">Acyltransferase</keyword>
<comment type="catalytic activity">
    <reaction evidence="7">
        <text>L-cysteinyl-[protein] + hexadecanoyl-CoA = S-hexadecanoyl-L-cysteinyl-[protein] + CoA</text>
        <dbReference type="Rhea" id="RHEA:36683"/>
        <dbReference type="Rhea" id="RHEA-COMP:10131"/>
        <dbReference type="Rhea" id="RHEA-COMP:11032"/>
        <dbReference type="ChEBI" id="CHEBI:29950"/>
        <dbReference type="ChEBI" id="CHEBI:57287"/>
        <dbReference type="ChEBI" id="CHEBI:57379"/>
        <dbReference type="ChEBI" id="CHEBI:74151"/>
        <dbReference type="EC" id="2.3.1.225"/>
    </reaction>
</comment>
<comment type="domain">
    <text evidence="7">The DHHC domain is required for palmitoyltransferase activity.</text>
</comment>
<organism evidence="9 10">
    <name type="scientific">Vespula germanica</name>
    <name type="common">German yellow jacket</name>
    <name type="synonym">Paravespula germanica</name>
    <dbReference type="NCBI Taxonomy" id="30212"/>
    <lineage>
        <taxon>Eukaryota</taxon>
        <taxon>Metazoa</taxon>
        <taxon>Ecdysozoa</taxon>
        <taxon>Arthropoda</taxon>
        <taxon>Hexapoda</taxon>
        <taxon>Insecta</taxon>
        <taxon>Pterygota</taxon>
        <taxon>Neoptera</taxon>
        <taxon>Endopterygota</taxon>
        <taxon>Hymenoptera</taxon>
        <taxon>Apocrita</taxon>
        <taxon>Aculeata</taxon>
        <taxon>Vespoidea</taxon>
        <taxon>Vespidae</taxon>
        <taxon>Vespinae</taxon>
        <taxon>Vespula</taxon>
    </lineage>
</organism>
<dbReference type="GO" id="GO:0019706">
    <property type="term" value="F:protein-cysteine S-palmitoyltransferase activity"/>
    <property type="evidence" value="ECO:0007669"/>
    <property type="project" value="UniProtKB-EC"/>
</dbReference>
<dbReference type="EC" id="2.3.1.225" evidence="7"/>
<comment type="subcellular location">
    <subcellularLocation>
        <location evidence="1">Membrane</location>
        <topology evidence="1">Multi-pass membrane protein</topology>
    </subcellularLocation>
</comment>
<protein>
    <recommendedName>
        <fullName evidence="7">Palmitoyltransferase</fullName>
        <ecNumber evidence="7">2.3.1.225</ecNumber>
    </recommendedName>
</protein>
<dbReference type="PROSITE" id="PS50216">
    <property type="entry name" value="DHHC"/>
    <property type="match status" value="1"/>
</dbReference>
<sequence length="285" mass="33728">MIIRKTIWPHTLSDFFSMIFILTIVPLIYWFELWVVLPALYKYNTIPYFIHFTIGNFIMLNIVGNFTYTILCDTSINRTIVPVSTATPKNGWRLCTTCEILAPPRSWHCSTCRTCILKRDHHCIFTGCCIGYFNHRYFLMFLLYLFIATVYAFCYNNYFIWARINFEFPMTIIKIIFPLAIFVFGFDGSIEQFYLLLYIVSVIGMLFTGVLCVYHFRLVFSGCVADESNKNRDTYDLGWQQNIKEVLGERWFLTWLIPYMKSKLPHDGITWDTKSTWEINNVKNK</sequence>